<feature type="transmembrane region" description="Helical" evidence="11">
    <location>
        <begin position="412"/>
        <end position="431"/>
    </location>
</feature>
<dbReference type="Proteomes" id="UP000318053">
    <property type="component" value="Unassembled WGS sequence"/>
</dbReference>
<keyword evidence="3" id="KW-0813">Transport</keyword>
<dbReference type="InterPro" id="IPR015915">
    <property type="entry name" value="Kelch-typ_b-propeller"/>
</dbReference>
<gene>
    <name evidence="12" type="primary">sglT_7</name>
    <name evidence="12" type="ORF">CA85_31840</name>
</gene>
<keyword evidence="5 11" id="KW-0812">Transmembrane</keyword>
<dbReference type="Gene3D" id="1.20.1730.10">
    <property type="entry name" value="Sodium/glucose cotransporter"/>
    <property type="match status" value="1"/>
</dbReference>
<dbReference type="InterPro" id="IPR051163">
    <property type="entry name" value="Sodium:Solute_Symporter_SSF"/>
</dbReference>
<keyword evidence="13" id="KW-1185">Reference proteome</keyword>
<evidence type="ECO:0000256" key="8">
    <source>
        <dbReference type="ARBA" id="ARBA00023065"/>
    </source>
</evidence>
<dbReference type="RefSeq" id="WP_146392115.1">
    <property type="nucleotide sequence ID" value="NZ_SJPK01000007.1"/>
</dbReference>
<dbReference type="OrthoDB" id="9810181at2"/>
<feature type="transmembrane region" description="Helical" evidence="11">
    <location>
        <begin position="602"/>
        <end position="621"/>
    </location>
</feature>
<evidence type="ECO:0000313" key="12">
    <source>
        <dbReference type="EMBL" id="TWT65272.1"/>
    </source>
</evidence>
<evidence type="ECO:0000256" key="3">
    <source>
        <dbReference type="ARBA" id="ARBA00022448"/>
    </source>
</evidence>
<evidence type="ECO:0000256" key="2">
    <source>
        <dbReference type="ARBA" id="ARBA00006434"/>
    </source>
</evidence>
<dbReference type="EMBL" id="SJPK01000007">
    <property type="protein sequence ID" value="TWT65272.1"/>
    <property type="molecule type" value="Genomic_DNA"/>
</dbReference>
<feature type="transmembrane region" description="Helical" evidence="11">
    <location>
        <begin position="687"/>
        <end position="708"/>
    </location>
</feature>
<feature type="transmembrane region" description="Helical" evidence="11">
    <location>
        <begin position="526"/>
        <end position="547"/>
    </location>
</feature>
<dbReference type="Pfam" id="PF00474">
    <property type="entry name" value="SSF"/>
    <property type="match status" value="1"/>
</dbReference>
<evidence type="ECO:0000256" key="5">
    <source>
        <dbReference type="ARBA" id="ARBA00022692"/>
    </source>
</evidence>
<keyword evidence="9 11" id="KW-0472">Membrane</keyword>
<evidence type="ECO:0000256" key="7">
    <source>
        <dbReference type="ARBA" id="ARBA00023053"/>
    </source>
</evidence>
<feature type="transmembrane region" description="Helical" evidence="11">
    <location>
        <begin position="443"/>
        <end position="467"/>
    </location>
</feature>
<dbReference type="GO" id="GO:0005886">
    <property type="term" value="C:plasma membrane"/>
    <property type="evidence" value="ECO:0007669"/>
    <property type="project" value="UniProtKB-SubCell"/>
</dbReference>
<dbReference type="GO" id="GO:0006814">
    <property type="term" value="P:sodium ion transport"/>
    <property type="evidence" value="ECO:0007669"/>
    <property type="project" value="UniProtKB-KW"/>
</dbReference>
<evidence type="ECO:0000256" key="9">
    <source>
        <dbReference type="ARBA" id="ARBA00023136"/>
    </source>
</evidence>
<evidence type="ECO:0000256" key="11">
    <source>
        <dbReference type="SAM" id="Phobius"/>
    </source>
</evidence>
<proteinExistence type="inferred from homology"/>
<feature type="transmembrane region" description="Helical" evidence="11">
    <location>
        <begin position="376"/>
        <end position="396"/>
    </location>
</feature>
<comment type="caution">
    <text evidence="12">The sequence shown here is derived from an EMBL/GenBank/DDBJ whole genome shotgun (WGS) entry which is preliminary data.</text>
</comment>
<keyword evidence="8" id="KW-0406">Ion transport</keyword>
<dbReference type="PROSITE" id="PS50283">
    <property type="entry name" value="NA_SOLUT_SYMP_3"/>
    <property type="match status" value="1"/>
</dbReference>
<feature type="transmembrane region" description="Helical" evidence="11">
    <location>
        <begin position="642"/>
        <end position="667"/>
    </location>
</feature>
<dbReference type="GO" id="GO:0015293">
    <property type="term" value="F:symporter activity"/>
    <property type="evidence" value="ECO:0007669"/>
    <property type="project" value="TreeGrafter"/>
</dbReference>
<dbReference type="AlphaFoldDB" id="A0A5C5XUJ6"/>
<feature type="transmembrane region" description="Helical" evidence="11">
    <location>
        <begin position="746"/>
        <end position="767"/>
    </location>
</feature>
<accession>A0A5C5XUJ6</accession>
<evidence type="ECO:0000256" key="1">
    <source>
        <dbReference type="ARBA" id="ARBA00004651"/>
    </source>
</evidence>
<dbReference type="Pfam" id="PF24996">
    <property type="entry name" value="NANM"/>
    <property type="match status" value="2"/>
</dbReference>
<evidence type="ECO:0000256" key="6">
    <source>
        <dbReference type="ARBA" id="ARBA00022989"/>
    </source>
</evidence>
<evidence type="ECO:0000256" key="10">
    <source>
        <dbReference type="ARBA" id="ARBA00023201"/>
    </source>
</evidence>
<dbReference type="CDD" id="cd11495">
    <property type="entry name" value="SLC5sbd_NIS-like_u3"/>
    <property type="match status" value="1"/>
</dbReference>
<dbReference type="InterPro" id="IPR038377">
    <property type="entry name" value="Na/Glc_symporter_sf"/>
</dbReference>
<evidence type="ECO:0000256" key="4">
    <source>
        <dbReference type="ARBA" id="ARBA00022475"/>
    </source>
</evidence>
<feature type="transmembrane region" description="Helical" evidence="11">
    <location>
        <begin position="773"/>
        <end position="794"/>
    </location>
</feature>
<organism evidence="12 13">
    <name type="scientific">Allorhodopirellula solitaria</name>
    <dbReference type="NCBI Taxonomy" id="2527987"/>
    <lineage>
        <taxon>Bacteria</taxon>
        <taxon>Pseudomonadati</taxon>
        <taxon>Planctomycetota</taxon>
        <taxon>Planctomycetia</taxon>
        <taxon>Pirellulales</taxon>
        <taxon>Pirellulaceae</taxon>
        <taxon>Allorhodopirellula</taxon>
    </lineage>
</organism>
<dbReference type="PANTHER" id="PTHR42985">
    <property type="entry name" value="SODIUM-COUPLED MONOCARBOXYLATE TRANSPORTER"/>
    <property type="match status" value="1"/>
</dbReference>
<keyword evidence="10" id="KW-0739">Sodium transport</keyword>
<keyword evidence="6 11" id="KW-1133">Transmembrane helix</keyword>
<reference evidence="12 13" key="1">
    <citation type="submission" date="2019-02" db="EMBL/GenBank/DDBJ databases">
        <title>Deep-cultivation of Planctomycetes and their phenomic and genomic characterization uncovers novel biology.</title>
        <authorList>
            <person name="Wiegand S."/>
            <person name="Jogler M."/>
            <person name="Boedeker C."/>
            <person name="Pinto D."/>
            <person name="Vollmers J."/>
            <person name="Rivas-Marin E."/>
            <person name="Kohn T."/>
            <person name="Peeters S.H."/>
            <person name="Heuer A."/>
            <person name="Rast P."/>
            <person name="Oberbeckmann S."/>
            <person name="Bunk B."/>
            <person name="Jeske O."/>
            <person name="Meyerdierks A."/>
            <person name="Storesund J.E."/>
            <person name="Kallscheuer N."/>
            <person name="Luecker S."/>
            <person name="Lage O.M."/>
            <person name="Pohl T."/>
            <person name="Merkel B.J."/>
            <person name="Hornburger P."/>
            <person name="Mueller R.-W."/>
            <person name="Bruemmer F."/>
            <person name="Labrenz M."/>
            <person name="Spormann A.M."/>
            <person name="Op Den Camp H."/>
            <person name="Overmann J."/>
            <person name="Amann R."/>
            <person name="Jetten M.S.M."/>
            <person name="Mascher T."/>
            <person name="Medema M.H."/>
            <person name="Devos D.P."/>
            <person name="Kaster A.-K."/>
            <person name="Ovreas L."/>
            <person name="Rohde M."/>
            <person name="Galperin M.Y."/>
            <person name="Jogler C."/>
        </authorList>
    </citation>
    <scope>NUCLEOTIDE SEQUENCE [LARGE SCALE GENOMIC DNA]</scope>
    <source>
        <strain evidence="12 13">CA85</strain>
    </source>
</reference>
<comment type="subcellular location">
    <subcellularLocation>
        <location evidence="1">Cell membrane</location>
        <topology evidence="1">Multi-pass membrane protein</topology>
    </subcellularLocation>
</comment>
<keyword evidence="4" id="KW-1003">Cell membrane</keyword>
<comment type="similarity">
    <text evidence="2">Belongs to the sodium:solute symporter (SSF) (TC 2.A.21) family.</text>
</comment>
<keyword evidence="7" id="KW-0915">Sodium</keyword>
<sequence>MKHVSKWLISIGMLVALLMGERPSLTADDNVLLSWSELPSLPDELGLAGPFAGVHNDALIVAGGANFPKPVWDNDKVWHDRIFVLTKDGDQYQWHEGGRLRQRLAYGAAVSTPDGVLCMGGNDTSETFGETFLLSWDPESEQMTKTEYPPLPQPCAYSTATMIGDVVYLAGGQSGTSLESAMTNFWSLDLSKKSSEEAFVWQELPPWPGPSRAFNLTISQHNGYNDCVYVISGRRQEGDADDPASFDFLTDVWEFNPSNRSWRRRADVPRCVMAGTGIGFGQSHIFVLGGATGERFFQGDELRDDHPGFLKESLAYHTITNTWTSAGPTPANHVTTTAVRWGDDIIVPTGEVRPRVRSPKVFRVSAVRPSRGFGTINYIVLFGYLFSMVGVGVYFANKNKSTDDYFRGGGHVPWWAAGCSIFATMLSSLTFTGVPSKSFAQDWVYAVGNMMIPVVAILAVSVAMPFFRRIDATSAYEYLEKRFSRPVRLFGSASFTMFHIFRMAVVMSLTGLALAVATPLTPGQSVLLMGVLSIAYCTMGGIEAVIWTDTIQTFVLMGGALLAIGILIAGVDGGFGGFLSTATDADKFTIANFHWDMTSSQVALWVILVGSIAQNVSSYTADQAVVQRYMTTANETLAARSIWTNAVLTIPATILFFGIGTALFAYYHSHPDKLDPTITTDQVFPLFIAREMPIGLAGLIVAGIFAAAQSTVSTSMNSTATAIVTDFMRPFGACRSEAGYLRAARFWTFLIGVVGTLLGLVFVNPEIKSLFDAFIKVIGLFMGVLGGLFILGAVTRRANATGALTGALVGAGAMFWLWKFTAVNGYLYTASGIVSCLVVGLAVSLVTGRPTNDLSGLTIYTLGKPVRPSE</sequence>
<dbReference type="PANTHER" id="PTHR42985:SF40">
    <property type="entry name" value="LD47995P-RELATED"/>
    <property type="match status" value="1"/>
</dbReference>
<feature type="transmembrane region" description="Helical" evidence="11">
    <location>
        <begin position="554"/>
        <end position="582"/>
    </location>
</feature>
<dbReference type="InterPro" id="IPR001734">
    <property type="entry name" value="Na/solute_symporter"/>
</dbReference>
<feature type="transmembrane region" description="Helical" evidence="11">
    <location>
        <begin position="487"/>
        <end position="514"/>
    </location>
</feature>
<dbReference type="Gene3D" id="2.120.10.80">
    <property type="entry name" value="Kelch-type beta propeller"/>
    <property type="match status" value="2"/>
</dbReference>
<feature type="transmembrane region" description="Helical" evidence="11">
    <location>
        <begin position="826"/>
        <end position="846"/>
    </location>
</feature>
<name>A0A5C5XUJ6_9BACT</name>
<dbReference type="InterPro" id="IPR056734">
    <property type="entry name" value="NANM"/>
</dbReference>
<feature type="transmembrane region" description="Helical" evidence="11">
    <location>
        <begin position="801"/>
        <end position="820"/>
    </location>
</feature>
<dbReference type="SUPFAM" id="SSF117281">
    <property type="entry name" value="Kelch motif"/>
    <property type="match status" value="1"/>
</dbReference>
<protein>
    <submittedName>
        <fullName evidence="12">Sodium/glucose cotransporter</fullName>
    </submittedName>
</protein>
<evidence type="ECO:0000313" key="13">
    <source>
        <dbReference type="Proteomes" id="UP000318053"/>
    </source>
</evidence>
<dbReference type="NCBIfam" id="TIGR00813">
    <property type="entry name" value="sss"/>
    <property type="match status" value="1"/>
</dbReference>